<dbReference type="AlphaFoldDB" id="A0A1V8M922"/>
<protein>
    <recommendedName>
        <fullName evidence="3">Transposase IS204/IS1001/IS1096/IS1165 DDE domain-containing protein</fullName>
    </recommendedName>
</protein>
<dbReference type="Proteomes" id="UP000191980">
    <property type="component" value="Unassembled WGS sequence"/>
</dbReference>
<dbReference type="STRING" id="1420851.AU255_09425"/>
<proteinExistence type="predicted"/>
<comment type="caution">
    <text evidence="1">The sequence shown here is derived from an EMBL/GenBank/DDBJ whole genome shotgun (WGS) entry which is preliminary data.</text>
</comment>
<evidence type="ECO:0000313" key="1">
    <source>
        <dbReference type="EMBL" id="OQK18055.1"/>
    </source>
</evidence>
<evidence type="ECO:0000313" key="2">
    <source>
        <dbReference type="Proteomes" id="UP000191980"/>
    </source>
</evidence>
<organism evidence="1 2">
    <name type="scientific">Methyloprofundus sedimenti</name>
    <dbReference type="NCBI Taxonomy" id="1420851"/>
    <lineage>
        <taxon>Bacteria</taxon>
        <taxon>Pseudomonadati</taxon>
        <taxon>Pseudomonadota</taxon>
        <taxon>Gammaproteobacteria</taxon>
        <taxon>Methylococcales</taxon>
        <taxon>Methylococcaceae</taxon>
        <taxon>Methyloprofundus</taxon>
    </lineage>
</organism>
<name>A0A1V8M922_9GAMM</name>
<sequence>MTFDQFYMYINKAYLMTRKKVKNAELSLAKRNLKAIHTMQIGESAVQPSGLLNIWNYRATHKQLAPSIKAVKSIKKHREVFNSVIQLAKRKTRGCHVKHFKIITYLLTGKLDFSTVKTHYLLS</sequence>
<evidence type="ECO:0008006" key="3">
    <source>
        <dbReference type="Google" id="ProtNLM"/>
    </source>
</evidence>
<gene>
    <name evidence="1" type="ORF">AU255_09425</name>
</gene>
<dbReference type="EMBL" id="LPUF01000001">
    <property type="protein sequence ID" value="OQK18055.1"/>
    <property type="molecule type" value="Genomic_DNA"/>
</dbReference>
<keyword evidence="2" id="KW-1185">Reference proteome</keyword>
<accession>A0A1V8M922</accession>
<reference evidence="1 2" key="1">
    <citation type="submission" date="2015-12" db="EMBL/GenBank/DDBJ databases">
        <authorList>
            <person name="Shamseldin A."/>
            <person name="Moawad H."/>
            <person name="Abd El-Rahim W.M."/>
            <person name="Sadowsky M.J."/>
        </authorList>
    </citation>
    <scope>NUCLEOTIDE SEQUENCE [LARGE SCALE GENOMIC DNA]</scope>
    <source>
        <strain evidence="1 2">WF1</strain>
    </source>
</reference>